<comment type="caution">
    <text evidence="3">The sequence shown here is derived from an EMBL/GenBank/DDBJ whole genome shotgun (WGS) entry which is preliminary data.</text>
</comment>
<evidence type="ECO:0000313" key="3">
    <source>
        <dbReference type="EMBL" id="PIL26827.1"/>
    </source>
</evidence>
<dbReference type="Proteomes" id="UP000230002">
    <property type="component" value="Unassembled WGS sequence"/>
</dbReference>
<feature type="region of interest" description="Disordered" evidence="1">
    <location>
        <begin position="16"/>
        <end position="37"/>
    </location>
</feature>
<proteinExistence type="predicted"/>
<reference evidence="3 4" key="1">
    <citation type="journal article" date="2015" name="Sci. Rep.">
        <title>Chromosome-level genome map provides insights into diverse defense mechanisms in the medicinal fungus Ganoderma sinense.</title>
        <authorList>
            <person name="Zhu Y."/>
            <person name="Xu J."/>
            <person name="Sun C."/>
            <person name="Zhou S."/>
            <person name="Xu H."/>
            <person name="Nelson D.R."/>
            <person name="Qian J."/>
            <person name="Song J."/>
            <person name="Luo H."/>
            <person name="Xiang L."/>
            <person name="Li Y."/>
            <person name="Xu Z."/>
            <person name="Ji A."/>
            <person name="Wang L."/>
            <person name="Lu S."/>
            <person name="Hayward A."/>
            <person name="Sun W."/>
            <person name="Li X."/>
            <person name="Schwartz D.C."/>
            <person name="Wang Y."/>
            <person name="Chen S."/>
        </authorList>
    </citation>
    <scope>NUCLEOTIDE SEQUENCE [LARGE SCALE GENOMIC DNA]</scope>
    <source>
        <strain evidence="3 4">ZZ0214-1</strain>
    </source>
</reference>
<keyword evidence="4" id="KW-1185">Reference proteome</keyword>
<evidence type="ECO:0000256" key="2">
    <source>
        <dbReference type="SAM" id="Phobius"/>
    </source>
</evidence>
<feature type="transmembrane region" description="Helical" evidence="2">
    <location>
        <begin position="46"/>
        <end position="67"/>
    </location>
</feature>
<gene>
    <name evidence="3" type="ORF">GSI_11088</name>
</gene>
<feature type="compositionally biased region" description="Basic and acidic residues" evidence="1">
    <location>
        <begin position="24"/>
        <end position="33"/>
    </location>
</feature>
<organism evidence="3 4">
    <name type="scientific">Ganoderma sinense ZZ0214-1</name>
    <dbReference type="NCBI Taxonomy" id="1077348"/>
    <lineage>
        <taxon>Eukaryota</taxon>
        <taxon>Fungi</taxon>
        <taxon>Dikarya</taxon>
        <taxon>Basidiomycota</taxon>
        <taxon>Agaricomycotina</taxon>
        <taxon>Agaricomycetes</taxon>
        <taxon>Polyporales</taxon>
        <taxon>Polyporaceae</taxon>
        <taxon>Ganoderma</taxon>
    </lineage>
</organism>
<dbReference type="STRING" id="1077348.A0A2G8RZB1"/>
<evidence type="ECO:0000313" key="4">
    <source>
        <dbReference type="Proteomes" id="UP000230002"/>
    </source>
</evidence>
<keyword evidence="2" id="KW-0472">Membrane</keyword>
<accession>A0A2G8RZB1</accession>
<dbReference type="OrthoDB" id="2802485at2759"/>
<keyword evidence="2" id="KW-1133">Transmembrane helix</keyword>
<name>A0A2G8RZB1_9APHY</name>
<protein>
    <submittedName>
        <fullName evidence="3">MFS general substrate transporter</fullName>
    </submittedName>
</protein>
<dbReference type="EMBL" id="AYKW01000036">
    <property type="protein sequence ID" value="PIL26827.1"/>
    <property type="molecule type" value="Genomic_DNA"/>
</dbReference>
<dbReference type="AlphaFoldDB" id="A0A2G8RZB1"/>
<evidence type="ECO:0000256" key="1">
    <source>
        <dbReference type="SAM" id="MobiDB-lite"/>
    </source>
</evidence>
<keyword evidence="2" id="KW-0812">Transmembrane</keyword>
<sequence>MDDSKRPVAAVANPVLDNMASSKEQGDTAHVEEAGPEDCPDGGLSAWLVVLGAFCGLCATVGLVNAWGNGTNLQTFQAYYQEVELSHRSSSDM</sequence>